<dbReference type="EMBL" id="CAFBLM010000075">
    <property type="protein sequence ID" value="CAB4879498.1"/>
    <property type="molecule type" value="Genomic_DNA"/>
</dbReference>
<dbReference type="Gene3D" id="1.10.540.10">
    <property type="entry name" value="Acyl-CoA dehydrogenase/oxidase, N-terminal domain"/>
    <property type="match status" value="1"/>
</dbReference>
<dbReference type="InterPro" id="IPR046373">
    <property type="entry name" value="Acyl-CoA_Oxase/DH_mid-dom_sf"/>
</dbReference>
<dbReference type="GO" id="GO:0050660">
    <property type="term" value="F:flavin adenine dinucleotide binding"/>
    <property type="evidence" value="ECO:0007669"/>
    <property type="project" value="InterPro"/>
</dbReference>
<reference evidence="2" key="1">
    <citation type="submission" date="2020-05" db="EMBL/GenBank/DDBJ databases">
        <authorList>
            <person name="Chiriac C."/>
            <person name="Salcher M."/>
            <person name="Ghai R."/>
            <person name="Kavagutti S V."/>
        </authorList>
    </citation>
    <scope>NUCLEOTIDE SEQUENCE</scope>
</reference>
<dbReference type="PANTHER" id="PTHR43884:SF12">
    <property type="entry name" value="ISOVALERYL-COA DEHYDROGENASE, MITOCHONDRIAL-RELATED"/>
    <property type="match status" value="1"/>
</dbReference>
<evidence type="ECO:0000313" key="2">
    <source>
        <dbReference type="EMBL" id="CAB4879498.1"/>
    </source>
</evidence>
<gene>
    <name evidence="2" type="ORF">UFOPK3401_01317</name>
</gene>
<dbReference type="PANTHER" id="PTHR43884">
    <property type="entry name" value="ACYL-COA DEHYDROGENASE"/>
    <property type="match status" value="1"/>
</dbReference>
<accession>A0A6J7ECQ9</accession>
<dbReference type="Pfam" id="PF02771">
    <property type="entry name" value="Acyl-CoA_dh_N"/>
    <property type="match status" value="1"/>
</dbReference>
<sequence>MALGPTVSSDLLHRAQLIADQLRLDAAAVEVEAITRSRLDEVVKAGLVAAGAPEEFGGHDASPAQTRAITELIAGACGTTWFVLTQHRSALDAVLTTQNRFLQSKWRDDICSGRALGAVAFAHLRRSGPPQVIAQPQGDGWKISGHLDWVTGWGVTDALALMAQTTDNKIVEVLIPAQARPGLVASAPLPLMVMGGTRTVSVELEEVHIAADEVAHVKTAEQWHADDTNRTVNTSPAVFGLLDAVIAELATLGSTKGMSHVSELALAFEQKLTTLRSRAYYLVDNVPAELEHDERLAVRAKSLLLAHEATAAFVASTGGGAIALSNPAQRWAREALFFLVQAQTSPLRTELMRSWPSS</sequence>
<protein>
    <submittedName>
        <fullName evidence="2">Unannotated protein</fullName>
    </submittedName>
</protein>
<dbReference type="AlphaFoldDB" id="A0A6J7ECQ9"/>
<dbReference type="InterPro" id="IPR009100">
    <property type="entry name" value="AcylCoA_DH/oxidase_NM_dom_sf"/>
</dbReference>
<dbReference type="GO" id="GO:0003995">
    <property type="term" value="F:acyl-CoA dehydrogenase activity"/>
    <property type="evidence" value="ECO:0007669"/>
    <property type="project" value="TreeGrafter"/>
</dbReference>
<dbReference type="InterPro" id="IPR037069">
    <property type="entry name" value="AcylCoA_DH/ox_N_sf"/>
</dbReference>
<dbReference type="InterPro" id="IPR013786">
    <property type="entry name" value="AcylCoA_DH/ox_N"/>
</dbReference>
<proteinExistence type="predicted"/>
<organism evidence="2">
    <name type="scientific">freshwater metagenome</name>
    <dbReference type="NCBI Taxonomy" id="449393"/>
    <lineage>
        <taxon>unclassified sequences</taxon>
        <taxon>metagenomes</taxon>
        <taxon>ecological metagenomes</taxon>
    </lineage>
</organism>
<dbReference type="SUPFAM" id="SSF56645">
    <property type="entry name" value="Acyl-CoA dehydrogenase NM domain-like"/>
    <property type="match status" value="1"/>
</dbReference>
<evidence type="ECO:0000259" key="1">
    <source>
        <dbReference type="Pfam" id="PF02771"/>
    </source>
</evidence>
<name>A0A6J7ECQ9_9ZZZZ</name>
<dbReference type="Gene3D" id="2.40.110.10">
    <property type="entry name" value="Butyryl-CoA Dehydrogenase, subunit A, domain 2"/>
    <property type="match status" value="1"/>
</dbReference>
<feature type="domain" description="Acyl-CoA dehydrogenase/oxidase N-terminal" evidence="1">
    <location>
        <begin position="19"/>
        <end position="113"/>
    </location>
</feature>